<dbReference type="GO" id="GO:0005524">
    <property type="term" value="F:ATP binding"/>
    <property type="evidence" value="ECO:0007669"/>
    <property type="project" value="InterPro"/>
</dbReference>
<dbReference type="FunFam" id="3.30.565.10:FF:000017">
    <property type="entry name" value="PMS1 homolog 1, mismatch repair system component"/>
    <property type="match status" value="1"/>
</dbReference>
<dbReference type="OrthoDB" id="10263226at2759"/>
<dbReference type="RefSeq" id="XP_033527279.1">
    <property type="nucleotide sequence ID" value="XM_033665572.1"/>
</dbReference>
<feature type="region of interest" description="Disordered" evidence="3">
    <location>
        <begin position="704"/>
        <end position="738"/>
    </location>
</feature>
<dbReference type="Pfam" id="PF01119">
    <property type="entry name" value="DNA_mis_repair"/>
    <property type="match status" value="1"/>
</dbReference>
<evidence type="ECO:0000259" key="4">
    <source>
        <dbReference type="SMART" id="SM01340"/>
    </source>
</evidence>
<feature type="region of interest" description="Disordered" evidence="3">
    <location>
        <begin position="485"/>
        <end position="565"/>
    </location>
</feature>
<dbReference type="GO" id="GO:0061982">
    <property type="term" value="P:meiosis I cell cycle process"/>
    <property type="evidence" value="ECO:0007669"/>
    <property type="project" value="UniProtKB-ARBA"/>
</dbReference>
<dbReference type="Gene3D" id="3.30.230.10">
    <property type="match status" value="1"/>
</dbReference>
<gene>
    <name evidence="5" type="ORF">P153DRAFT_333583</name>
</gene>
<dbReference type="SUPFAM" id="SSF55874">
    <property type="entry name" value="ATPase domain of HSP90 chaperone/DNA topoisomerase II/histidine kinase"/>
    <property type="match status" value="1"/>
</dbReference>
<dbReference type="Pfam" id="PF13589">
    <property type="entry name" value="HATPase_c_3"/>
    <property type="match status" value="1"/>
</dbReference>
<feature type="region of interest" description="Disordered" evidence="3">
    <location>
        <begin position="586"/>
        <end position="688"/>
    </location>
</feature>
<keyword evidence="6" id="KW-1185">Reference proteome</keyword>
<dbReference type="EMBL" id="ML977500">
    <property type="protein sequence ID" value="KAF2132892.1"/>
    <property type="molecule type" value="Genomic_DNA"/>
</dbReference>
<dbReference type="Proteomes" id="UP000799771">
    <property type="component" value="Unassembled WGS sequence"/>
</dbReference>
<name>A0A6A6ALM3_9PLEO</name>
<feature type="compositionally biased region" description="Polar residues" evidence="3">
    <location>
        <begin position="485"/>
        <end position="495"/>
    </location>
</feature>
<organism evidence="5 6">
    <name type="scientific">Dothidotthia symphoricarpi CBS 119687</name>
    <dbReference type="NCBI Taxonomy" id="1392245"/>
    <lineage>
        <taxon>Eukaryota</taxon>
        <taxon>Fungi</taxon>
        <taxon>Dikarya</taxon>
        <taxon>Ascomycota</taxon>
        <taxon>Pezizomycotina</taxon>
        <taxon>Dothideomycetes</taxon>
        <taxon>Pleosporomycetidae</taxon>
        <taxon>Pleosporales</taxon>
        <taxon>Dothidotthiaceae</taxon>
        <taxon>Dothidotthia</taxon>
    </lineage>
</organism>
<dbReference type="AlphaFoldDB" id="A0A6A6ALM3"/>
<feature type="compositionally biased region" description="Polar residues" evidence="3">
    <location>
        <begin position="615"/>
        <end position="634"/>
    </location>
</feature>
<feature type="region of interest" description="Disordered" evidence="3">
    <location>
        <begin position="770"/>
        <end position="856"/>
    </location>
</feature>
<evidence type="ECO:0000256" key="2">
    <source>
        <dbReference type="ARBA" id="ARBA00022763"/>
    </source>
</evidence>
<feature type="domain" description="DNA mismatch repair protein S5" evidence="4">
    <location>
        <begin position="226"/>
        <end position="350"/>
    </location>
</feature>
<dbReference type="PROSITE" id="PS00058">
    <property type="entry name" value="DNA_MISMATCH_REPAIR_1"/>
    <property type="match status" value="1"/>
</dbReference>
<dbReference type="PANTHER" id="PTHR10073:SF41">
    <property type="entry name" value="MISMATCH REPAIR PROTEIN, PUTATIVE (AFU_ORTHOLOGUE AFUA_8G05820)-RELATED"/>
    <property type="match status" value="1"/>
</dbReference>
<sequence length="1021" mass="112058">MADDPVTGASPGIAALPPTTVRQIGSQQVIVDPSSVVKELVDNALDARAKSIFVDITANTLDLIQVKDDGHGIPAQDRPLACRRYCTSKIRDFHDLKDVGGKWLGFRGEALASMAGISGALSVTTRVEGEPVAVKLVYGRDGELTTDSHPVGTTVKVTNIFKPIPVRIQASIKNSAKCLAKIRRLMQAYALARPAVRFRLHVLKAKNNKGDFIYAPKTSANVEDAVLKIIGKDCALQCDWTALETDGLEIHAFLPKPTANGSKISNYGGFISVDSRPMSNVRGFPKRIVNAFRGRLRKANTSLREVRDPFFCINIICPPDSYDPNLEPAKDNVVFDDEDLVVSAVDKLLTSYYPEAVVEVEEIESPISAQQSQEVQIEQQSMLQVVPACVCDDDDTREIGEPLPIPQDELPRWRSSMYGIDEDDLQFLHKEQPPVIEEEEGRQATDTSNPWTIARMNAATKQNKSIGNGQLPSPAKSRGDIFIGSNSPTTAVTPRQTPPIEPLTPQTSARSNARRSLSDEELERGIRHLPRSSPEQRPTRGCSRVSQEREQFGITPPETRFAAQMPQNLSQRPNMLLSEENQHNFASAGSLYGSPHGYDMPPPISSAPRHRQRKQQSYNNTPFVSPARQPNDTWFGQPMAGAESSQPTRRQKRARNQDVPLFPSDNTFSTRRPIPTEANLSSDAITYPENNSDIRNFFRQNQSQHNGLSQNSQPMPPFSVSSRATSAEPQPRSNLTRKQLLLHSDRGASFEPHDITEQLRAYVEREAPYAKPSLSRATSSEPIQHPNHASNSLNTHESNNMRPEPRNTGTSPFHPPSPHPPSKPAHETPIHQPLKPHPTDPPHRTKSSKLPLERTPNGHRIHDLILPVTTSATCILNASWKLDMRCNTLEWGYSAGHAYDVLAEPVSAGRVGEWVGRIEGLLGGRYERVGEVGVGGVLFEGVGRAVGSAGILDSATVASPTRLLTTKANRAEGIDAPDGPVSSVESVVNANVGAGVDMNAKDKLDDDGDELVFDDDMLMDF</sequence>
<dbReference type="GO" id="GO:0006298">
    <property type="term" value="P:mismatch repair"/>
    <property type="evidence" value="ECO:0007669"/>
    <property type="project" value="InterPro"/>
</dbReference>
<dbReference type="InterPro" id="IPR013507">
    <property type="entry name" value="DNA_mismatch_S5_2-like"/>
</dbReference>
<keyword evidence="2" id="KW-0227">DNA damage</keyword>
<feature type="compositionally biased region" description="Polar residues" evidence="3">
    <location>
        <begin position="678"/>
        <end position="688"/>
    </location>
</feature>
<evidence type="ECO:0000313" key="6">
    <source>
        <dbReference type="Proteomes" id="UP000799771"/>
    </source>
</evidence>
<evidence type="ECO:0000256" key="1">
    <source>
        <dbReference type="ARBA" id="ARBA00006082"/>
    </source>
</evidence>
<reference evidence="5" key="1">
    <citation type="journal article" date="2020" name="Stud. Mycol.">
        <title>101 Dothideomycetes genomes: a test case for predicting lifestyles and emergence of pathogens.</title>
        <authorList>
            <person name="Haridas S."/>
            <person name="Albert R."/>
            <person name="Binder M."/>
            <person name="Bloem J."/>
            <person name="Labutti K."/>
            <person name="Salamov A."/>
            <person name="Andreopoulos B."/>
            <person name="Baker S."/>
            <person name="Barry K."/>
            <person name="Bills G."/>
            <person name="Bluhm B."/>
            <person name="Cannon C."/>
            <person name="Castanera R."/>
            <person name="Culley D."/>
            <person name="Daum C."/>
            <person name="Ezra D."/>
            <person name="Gonzalez J."/>
            <person name="Henrissat B."/>
            <person name="Kuo A."/>
            <person name="Liang C."/>
            <person name="Lipzen A."/>
            <person name="Lutzoni F."/>
            <person name="Magnuson J."/>
            <person name="Mondo S."/>
            <person name="Nolan M."/>
            <person name="Ohm R."/>
            <person name="Pangilinan J."/>
            <person name="Park H.-J."/>
            <person name="Ramirez L."/>
            <person name="Alfaro M."/>
            <person name="Sun H."/>
            <person name="Tritt A."/>
            <person name="Yoshinaga Y."/>
            <person name="Zwiers L.-H."/>
            <person name="Turgeon B."/>
            <person name="Goodwin S."/>
            <person name="Spatafora J."/>
            <person name="Crous P."/>
            <person name="Grigoriev I."/>
        </authorList>
    </citation>
    <scope>NUCLEOTIDE SEQUENCE</scope>
    <source>
        <strain evidence="5">CBS 119687</strain>
    </source>
</reference>
<dbReference type="NCBIfam" id="TIGR00585">
    <property type="entry name" value="mutl"/>
    <property type="match status" value="1"/>
</dbReference>
<dbReference type="InterPro" id="IPR038973">
    <property type="entry name" value="MutL/Mlh/Pms-like"/>
</dbReference>
<dbReference type="InterPro" id="IPR036890">
    <property type="entry name" value="HATPase_C_sf"/>
</dbReference>
<accession>A0A6A6ALM3</accession>
<feature type="compositionally biased region" description="Polar residues" evidence="3">
    <location>
        <begin position="775"/>
        <end position="801"/>
    </location>
</feature>
<dbReference type="SMART" id="SM01340">
    <property type="entry name" value="DNA_mis_repair"/>
    <property type="match status" value="1"/>
</dbReference>
<proteinExistence type="inferred from homology"/>
<dbReference type="CDD" id="cd16926">
    <property type="entry name" value="HATPase_MutL-MLH-PMS-like"/>
    <property type="match status" value="1"/>
</dbReference>
<comment type="similarity">
    <text evidence="1">Belongs to the DNA mismatch repair MutL/HexB family.</text>
</comment>
<dbReference type="GO" id="GO:0016887">
    <property type="term" value="F:ATP hydrolysis activity"/>
    <property type="evidence" value="ECO:0007669"/>
    <property type="project" value="InterPro"/>
</dbReference>
<feature type="compositionally biased region" description="Polar residues" evidence="3">
    <location>
        <begin position="504"/>
        <end position="515"/>
    </location>
</feature>
<feature type="compositionally biased region" description="Polar residues" evidence="3">
    <location>
        <begin position="704"/>
        <end position="737"/>
    </location>
</feature>
<dbReference type="GO" id="GO:0140664">
    <property type="term" value="F:ATP-dependent DNA damage sensor activity"/>
    <property type="evidence" value="ECO:0007669"/>
    <property type="project" value="InterPro"/>
</dbReference>
<dbReference type="InterPro" id="IPR014762">
    <property type="entry name" value="DNA_mismatch_repair_CS"/>
</dbReference>
<dbReference type="GO" id="GO:0030983">
    <property type="term" value="F:mismatched DNA binding"/>
    <property type="evidence" value="ECO:0007669"/>
    <property type="project" value="InterPro"/>
</dbReference>
<evidence type="ECO:0000256" key="3">
    <source>
        <dbReference type="SAM" id="MobiDB-lite"/>
    </source>
</evidence>
<dbReference type="InterPro" id="IPR020568">
    <property type="entry name" value="Ribosomal_Su5_D2-typ_SF"/>
</dbReference>
<protein>
    <recommendedName>
        <fullName evidence="4">DNA mismatch repair protein S5 domain-containing protein</fullName>
    </recommendedName>
</protein>
<dbReference type="InterPro" id="IPR014721">
    <property type="entry name" value="Ribsml_uS5_D2-typ_fold_subgr"/>
</dbReference>
<feature type="compositionally biased region" description="Pro residues" evidence="3">
    <location>
        <begin position="813"/>
        <end position="823"/>
    </location>
</feature>
<dbReference type="Gene3D" id="3.30.565.10">
    <property type="entry name" value="Histidine kinase-like ATPase, C-terminal domain"/>
    <property type="match status" value="1"/>
</dbReference>
<dbReference type="GeneID" id="54406004"/>
<dbReference type="PANTHER" id="PTHR10073">
    <property type="entry name" value="DNA MISMATCH REPAIR PROTEIN MLH, PMS, MUTL"/>
    <property type="match status" value="1"/>
</dbReference>
<dbReference type="GO" id="GO:0032389">
    <property type="term" value="C:MutLalpha complex"/>
    <property type="evidence" value="ECO:0007669"/>
    <property type="project" value="TreeGrafter"/>
</dbReference>
<evidence type="ECO:0000313" key="5">
    <source>
        <dbReference type="EMBL" id="KAF2132892.1"/>
    </source>
</evidence>
<dbReference type="CDD" id="cd03485">
    <property type="entry name" value="MutL_Trans_hPMS_1_like"/>
    <property type="match status" value="1"/>
</dbReference>
<dbReference type="SUPFAM" id="SSF54211">
    <property type="entry name" value="Ribosomal protein S5 domain 2-like"/>
    <property type="match status" value="1"/>
</dbReference>
<dbReference type="InterPro" id="IPR002099">
    <property type="entry name" value="MutL/Mlh/PMS"/>
</dbReference>